<sequence length="138" mass="16280">MGKLHPKVSEFKKFVQRHPGIIKEVRSKQKTWQEFFEDWYMFGEDDSMWDKYKSTDVELPADSSKDSFKKNNSDFMSQIFSLLKNIDMNEVQKHLSNVSNAIANVQQIIEQFQGFKQPNNHPRLPGPGPRPPFFYHKD</sequence>
<evidence type="ECO:0000313" key="2">
    <source>
        <dbReference type="EMBL" id="NSL50751.1"/>
    </source>
</evidence>
<proteinExistence type="predicted"/>
<reference evidence="2" key="1">
    <citation type="submission" date="2020-06" db="EMBL/GenBank/DDBJ databases">
        <title>A novel thermopfilic bacterium from Erzurum, Turkey.</title>
        <authorList>
            <person name="Adiguzel A."/>
            <person name="Ay H."/>
            <person name="Baltaci M.O."/>
        </authorList>
    </citation>
    <scope>NUCLEOTIDE SEQUENCE</scope>
    <source>
        <strain evidence="2">P2</strain>
    </source>
</reference>
<feature type="region of interest" description="Disordered" evidence="1">
    <location>
        <begin position="116"/>
        <end position="138"/>
    </location>
</feature>
<dbReference type="InterPro" id="IPR025953">
    <property type="entry name" value="YlbD_coat"/>
</dbReference>
<dbReference type="EMBL" id="JABTTE010000002">
    <property type="protein sequence ID" value="NSL50751.1"/>
    <property type="molecule type" value="Genomic_DNA"/>
</dbReference>
<organism evidence="2 3">
    <name type="scientific">Calidifontibacillus erzurumensis</name>
    <dbReference type="NCBI Taxonomy" id="2741433"/>
    <lineage>
        <taxon>Bacteria</taxon>
        <taxon>Bacillati</taxon>
        <taxon>Bacillota</taxon>
        <taxon>Bacilli</taxon>
        <taxon>Bacillales</taxon>
        <taxon>Bacillaceae</taxon>
        <taxon>Calidifontibacillus/Schinkia group</taxon>
        <taxon>Calidifontibacillus</taxon>
    </lineage>
</organism>
<dbReference type="AlphaFoldDB" id="A0A8J8K7H6"/>
<gene>
    <name evidence="2" type="ORF">HR057_03110</name>
</gene>
<keyword evidence="3" id="KW-1185">Reference proteome</keyword>
<dbReference type="RefSeq" id="WP_173729938.1">
    <property type="nucleotide sequence ID" value="NZ_JABTTE010000002.1"/>
</dbReference>
<evidence type="ECO:0000256" key="1">
    <source>
        <dbReference type="SAM" id="MobiDB-lite"/>
    </source>
</evidence>
<dbReference type="Proteomes" id="UP000625804">
    <property type="component" value="Unassembled WGS sequence"/>
</dbReference>
<name>A0A8J8K7H6_9BACI</name>
<dbReference type="Pfam" id="PF14071">
    <property type="entry name" value="YlbD_coat"/>
    <property type="match status" value="1"/>
</dbReference>
<protein>
    <submittedName>
        <fullName evidence="2">Uncharacterized protein</fullName>
    </submittedName>
</protein>
<comment type="caution">
    <text evidence="2">The sequence shown here is derived from an EMBL/GenBank/DDBJ whole genome shotgun (WGS) entry which is preliminary data.</text>
</comment>
<evidence type="ECO:0000313" key="3">
    <source>
        <dbReference type="Proteomes" id="UP000625804"/>
    </source>
</evidence>
<accession>A0A8J8K7H6</accession>